<accession>A0A5E4N3A7</accession>
<dbReference type="EMBL" id="CABPRJ010001629">
    <property type="protein sequence ID" value="VVC39095.1"/>
    <property type="molecule type" value="Genomic_DNA"/>
</dbReference>
<dbReference type="Gene3D" id="1.25.40.20">
    <property type="entry name" value="Ankyrin repeat-containing domain"/>
    <property type="match status" value="3"/>
</dbReference>
<organism evidence="4 5">
    <name type="scientific">Cinara cedri</name>
    <dbReference type="NCBI Taxonomy" id="506608"/>
    <lineage>
        <taxon>Eukaryota</taxon>
        <taxon>Metazoa</taxon>
        <taxon>Ecdysozoa</taxon>
        <taxon>Arthropoda</taxon>
        <taxon>Hexapoda</taxon>
        <taxon>Insecta</taxon>
        <taxon>Pterygota</taxon>
        <taxon>Neoptera</taxon>
        <taxon>Paraneoptera</taxon>
        <taxon>Hemiptera</taxon>
        <taxon>Sternorrhyncha</taxon>
        <taxon>Aphidomorpha</taxon>
        <taxon>Aphidoidea</taxon>
        <taxon>Aphididae</taxon>
        <taxon>Lachninae</taxon>
        <taxon>Cinara</taxon>
    </lineage>
</organism>
<gene>
    <name evidence="4" type="ORF">CINCED_3A011193</name>
</gene>
<protein>
    <submittedName>
        <fullName evidence="4">Ankyrin repeat-containing domain,Ankyrin repeat</fullName>
    </submittedName>
</protein>
<feature type="repeat" description="ANK" evidence="3">
    <location>
        <begin position="187"/>
        <end position="219"/>
    </location>
</feature>
<name>A0A5E4N3A7_9HEMI</name>
<dbReference type="PROSITE" id="PS50297">
    <property type="entry name" value="ANK_REP_REGION"/>
    <property type="match status" value="4"/>
</dbReference>
<keyword evidence="2 3" id="KW-0040">ANK repeat</keyword>
<dbReference type="PANTHER" id="PTHR24171">
    <property type="entry name" value="ANKYRIN REPEAT DOMAIN-CONTAINING PROTEIN 39-RELATED"/>
    <property type="match status" value="1"/>
</dbReference>
<dbReference type="InterPro" id="IPR036770">
    <property type="entry name" value="Ankyrin_rpt-contain_sf"/>
</dbReference>
<evidence type="ECO:0000256" key="1">
    <source>
        <dbReference type="ARBA" id="ARBA00022737"/>
    </source>
</evidence>
<dbReference type="PROSITE" id="PS50088">
    <property type="entry name" value="ANK_REPEAT"/>
    <property type="match status" value="4"/>
</dbReference>
<dbReference type="OrthoDB" id="341259at2759"/>
<keyword evidence="1" id="KW-0677">Repeat</keyword>
<feature type="repeat" description="ANK" evidence="3">
    <location>
        <begin position="128"/>
        <end position="151"/>
    </location>
</feature>
<evidence type="ECO:0000313" key="4">
    <source>
        <dbReference type="EMBL" id="VVC39095.1"/>
    </source>
</evidence>
<reference evidence="4 5" key="1">
    <citation type="submission" date="2019-08" db="EMBL/GenBank/DDBJ databases">
        <authorList>
            <person name="Alioto T."/>
            <person name="Alioto T."/>
            <person name="Gomez Garrido J."/>
        </authorList>
    </citation>
    <scope>NUCLEOTIDE SEQUENCE [LARGE SCALE GENOMIC DNA]</scope>
</reference>
<feature type="repeat" description="ANK" evidence="3">
    <location>
        <begin position="254"/>
        <end position="286"/>
    </location>
</feature>
<dbReference type="InterPro" id="IPR002110">
    <property type="entry name" value="Ankyrin_rpt"/>
</dbReference>
<dbReference type="SMART" id="SM00248">
    <property type="entry name" value="ANK"/>
    <property type="match status" value="6"/>
</dbReference>
<keyword evidence="5" id="KW-1185">Reference proteome</keyword>
<dbReference type="AlphaFoldDB" id="A0A5E4N3A7"/>
<feature type="repeat" description="ANK" evidence="3">
    <location>
        <begin position="220"/>
        <end position="245"/>
    </location>
</feature>
<evidence type="ECO:0000256" key="2">
    <source>
        <dbReference type="ARBA" id="ARBA00023043"/>
    </source>
</evidence>
<evidence type="ECO:0000256" key="3">
    <source>
        <dbReference type="PROSITE-ProRule" id="PRU00023"/>
    </source>
</evidence>
<dbReference type="Proteomes" id="UP000325440">
    <property type="component" value="Unassembled WGS sequence"/>
</dbReference>
<dbReference type="SUPFAM" id="SSF48403">
    <property type="entry name" value="Ankyrin repeat"/>
    <property type="match status" value="2"/>
</dbReference>
<sequence length="359" mass="39939">MIDREQANEAIEVIRDPSQPQRRKNGEANELSTMLLKTRIKNEIERGKLLEAKAKAEIGELVPIEEVKTEAFNAARVVRNNLLNIPDRVSALLASMSDAEKIHELLSQEITTALEDQSNIDINKRGINGKTPLHCAIELDELSLVDLLLSKRSINPLITDNENKSALDYAKDNRVLQVLINHKYGLEKDSLLHLAAILNEENAVRFLINKGINVNEQNALLHTPLHLAAGAGHEKIIEILVKEGSANKDVLDIRNHTPLHYAVNNKRLGAVKLLSDLGASSNTVGHGKGSMKLSPVHVAVSSSNYDERDLCLDIVRCLINAPNSQINLQDYEKKTPLHYAERVKNVEALLARKDIEWPP</sequence>
<evidence type="ECO:0000313" key="5">
    <source>
        <dbReference type="Proteomes" id="UP000325440"/>
    </source>
</evidence>
<dbReference type="Pfam" id="PF12796">
    <property type="entry name" value="Ank_2"/>
    <property type="match status" value="2"/>
</dbReference>
<proteinExistence type="predicted"/>